<accession>A0ABP8IQ18</accession>
<sequence length="95" mass="9615">MLDLLGADTAAVGKKLATTEAAPTAQAPAAAAEVDTVPQALYTNPLTEATGTKNDEANRKAEVELKKRARAALRTGTEGQKAALAALITEATAPG</sequence>
<evidence type="ECO:0000313" key="2">
    <source>
        <dbReference type="Proteomes" id="UP001501153"/>
    </source>
</evidence>
<gene>
    <name evidence="1" type="ORF">GCM10023185_36920</name>
</gene>
<name>A0ABP8IQ18_9BACT</name>
<comment type="caution">
    <text evidence="1">The sequence shown here is derived from an EMBL/GenBank/DDBJ whole genome shotgun (WGS) entry which is preliminary data.</text>
</comment>
<protein>
    <submittedName>
        <fullName evidence="1">Uncharacterized protein</fullName>
    </submittedName>
</protein>
<organism evidence="1 2">
    <name type="scientific">Hymenobacter saemangeumensis</name>
    <dbReference type="NCBI Taxonomy" id="1084522"/>
    <lineage>
        <taxon>Bacteria</taxon>
        <taxon>Pseudomonadati</taxon>
        <taxon>Bacteroidota</taxon>
        <taxon>Cytophagia</taxon>
        <taxon>Cytophagales</taxon>
        <taxon>Hymenobacteraceae</taxon>
        <taxon>Hymenobacter</taxon>
    </lineage>
</organism>
<dbReference type="EMBL" id="BAABGZ010000075">
    <property type="protein sequence ID" value="GAA4366057.1"/>
    <property type="molecule type" value="Genomic_DNA"/>
</dbReference>
<reference evidence="2" key="1">
    <citation type="journal article" date="2019" name="Int. J. Syst. Evol. Microbiol.">
        <title>The Global Catalogue of Microorganisms (GCM) 10K type strain sequencing project: providing services to taxonomists for standard genome sequencing and annotation.</title>
        <authorList>
            <consortium name="The Broad Institute Genomics Platform"/>
            <consortium name="The Broad Institute Genome Sequencing Center for Infectious Disease"/>
            <person name="Wu L."/>
            <person name="Ma J."/>
        </authorList>
    </citation>
    <scope>NUCLEOTIDE SEQUENCE [LARGE SCALE GENOMIC DNA]</scope>
    <source>
        <strain evidence="2">JCM 17923</strain>
    </source>
</reference>
<evidence type="ECO:0000313" key="1">
    <source>
        <dbReference type="EMBL" id="GAA4366057.1"/>
    </source>
</evidence>
<keyword evidence="2" id="KW-1185">Reference proteome</keyword>
<dbReference type="Proteomes" id="UP001501153">
    <property type="component" value="Unassembled WGS sequence"/>
</dbReference>
<proteinExistence type="predicted"/>